<dbReference type="Pfam" id="PF01037">
    <property type="entry name" value="AsnC_trans_reg"/>
    <property type="match status" value="1"/>
</dbReference>
<reference evidence="7" key="1">
    <citation type="submission" date="2020-07" db="EMBL/GenBank/DDBJ databases">
        <authorList>
            <person name="Tarantini F.S."/>
            <person name="Hong K.W."/>
            <person name="Chan K.G."/>
        </authorList>
    </citation>
    <scope>NUCLEOTIDE SEQUENCE</scope>
    <source>
        <strain evidence="7">32-07</strain>
    </source>
</reference>
<keyword evidence="8" id="KW-1185">Reference proteome</keyword>
<dbReference type="InterPro" id="IPR036390">
    <property type="entry name" value="WH_DNA-bd_sf"/>
</dbReference>
<dbReference type="InterPro" id="IPR019888">
    <property type="entry name" value="Tscrpt_reg_AsnC-like"/>
</dbReference>
<keyword evidence="2" id="KW-0238">DNA-binding</keyword>
<dbReference type="InterPro" id="IPR019887">
    <property type="entry name" value="Tscrpt_reg_AsnC/Lrp_C"/>
</dbReference>
<evidence type="ECO:0000259" key="5">
    <source>
        <dbReference type="Pfam" id="PF01037"/>
    </source>
</evidence>
<evidence type="ECO:0000256" key="1">
    <source>
        <dbReference type="ARBA" id="ARBA00023015"/>
    </source>
</evidence>
<sequence length="338" mass="36505">MKDSAELDEADLVLINALQVAPRAPWAVIAKAMDVSPVTAARRWQRLRSAGLAWITAYGGHFVHQDHCLAFVDVDCAPGEISRIAGRLAEHPGIASVEQASGRRDLLLTVMVSGLGALPRLHTDVLGPLPGVTAVRSHIVTRFFAEGAGWEIGAISGDQRDGIRGPASRPGGGPPPEPDAEDRALLLALGADGRMAYSDLADLTAMSESTVRRRVGRLLRAKVLVLRCEVAHSVSPYPVFVTYHATVQSDALERIGPALAALPEVRMCASVASEHNLVVNGWLRSIPDSHRLESFIARRFPEVTILGRSLTLANTKRMGWILDQAGRAVRHVPIDLWH</sequence>
<dbReference type="PANTHER" id="PTHR30154">
    <property type="entry name" value="LEUCINE-RESPONSIVE REGULATORY PROTEIN"/>
    <property type="match status" value="1"/>
</dbReference>
<proteinExistence type="predicted"/>
<keyword evidence="3" id="KW-0804">Transcription</keyword>
<dbReference type="Gene3D" id="3.30.70.920">
    <property type="match status" value="1"/>
</dbReference>
<feature type="domain" description="HTH asnC-type" evidence="6">
    <location>
        <begin position="7"/>
        <end position="48"/>
    </location>
</feature>
<organism evidence="7 8">
    <name type="scientific">Actinomadura graeca</name>
    <dbReference type="NCBI Taxonomy" id="2750812"/>
    <lineage>
        <taxon>Bacteria</taxon>
        <taxon>Bacillati</taxon>
        <taxon>Actinomycetota</taxon>
        <taxon>Actinomycetes</taxon>
        <taxon>Streptosporangiales</taxon>
        <taxon>Thermomonosporaceae</taxon>
        <taxon>Actinomadura</taxon>
    </lineage>
</organism>
<gene>
    <name evidence="7" type="ORF">AGRA3207_002120</name>
</gene>
<feature type="region of interest" description="Disordered" evidence="4">
    <location>
        <begin position="156"/>
        <end position="181"/>
    </location>
</feature>
<feature type="domain" description="Transcription regulator AsnC/Lrp ligand binding" evidence="5">
    <location>
        <begin position="72"/>
        <end position="142"/>
    </location>
</feature>
<evidence type="ECO:0000313" key="7">
    <source>
        <dbReference type="EMBL" id="QXJ21283.1"/>
    </source>
</evidence>
<dbReference type="InterPro" id="IPR011008">
    <property type="entry name" value="Dimeric_a/b-barrel"/>
</dbReference>
<dbReference type="PANTHER" id="PTHR30154:SF34">
    <property type="entry name" value="TRANSCRIPTIONAL REGULATOR AZLB"/>
    <property type="match status" value="1"/>
</dbReference>
<dbReference type="InterPro" id="IPR000485">
    <property type="entry name" value="AsnC-type_HTH_dom"/>
</dbReference>
<accession>A0ABX8QR77</accession>
<dbReference type="Proteomes" id="UP001049518">
    <property type="component" value="Chromosome"/>
</dbReference>
<dbReference type="InterPro" id="IPR036388">
    <property type="entry name" value="WH-like_DNA-bd_sf"/>
</dbReference>
<dbReference type="Gene3D" id="1.10.10.10">
    <property type="entry name" value="Winged helix-like DNA-binding domain superfamily/Winged helix DNA-binding domain"/>
    <property type="match status" value="2"/>
</dbReference>
<dbReference type="SMART" id="SM00344">
    <property type="entry name" value="HTH_ASNC"/>
    <property type="match status" value="2"/>
</dbReference>
<dbReference type="SUPFAM" id="SSF46785">
    <property type="entry name" value="Winged helix' DNA-binding domain"/>
    <property type="match status" value="1"/>
</dbReference>
<dbReference type="SUPFAM" id="SSF54909">
    <property type="entry name" value="Dimeric alpha+beta barrel"/>
    <property type="match status" value="1"/>
</dbReference>
<dbReference type="Pfam" id="PF13404">
    <property type="entry name" value="HTH_AsnC-type"/>
    <property type="match status" value="2"/>
</dbReference>
<protein>
    <submittedName>
        <fullName evidence="7">Lrp/AsnC family transcriptional regulator</fullName>
    </submittedName>
</protein>
<evidence type="ECO:0000256" key="2">
    <source>
        <dbReference type="ARBA" id="ARBA00023125"/>
    </source>
</evidence>
<evidence type="ECO:0000259" key="6">
    <source>
        <dbReference type="Pfam" id="PF13404"/>
    </source>
</evidence>
<feature type="domain" description="HTH asnC-type" evidence="6">
    <location>
        <begin position="179"/>
        <end position="218"/>
    </location>
</feature>
<evidence type="ECO:0000256" key="4">
    <source>
        <dbReference type="SAM" id="MobiDB-lite"/>
    </source>
</evidence>
<evidence type="ECO:0000313" key="8">
    <source>
        <dbReference type="Proteomes" id="UP001049518"/>
    </source>
</evidence>
<evidence type="ECO:0000256" key="3">
    <source>
        <dbReference type="ARBA" id="ARBA00023163"/>
    </source>
</evidence>
<dbReference type="RefSeq" id="WP_231334426.1">
    <property type="nucleotide sequence ID" value="NZ_CP059572.1"/>
</dbReference>
<dbReference type="EMBL" id="CP059572">
    <property type="protein sequence ID" value="QXJ21283.1"/>
    <property type="molecule type" value="Genomic_DNA"/>
</dbReference>
<name>A0ABX8QR77_9ACTN</name>
<keyword evidence="1" id="KW-0805">Transcription regulation</keyword>